<feature type="domain" description="Peptidase S9 prolyl oligopeptidase catalytic" evidence="1">
    <location>
        <begin position="7"/>
        <end position="154"/>
    </location>
</feature>
<keyword evidence="3" id="KW-1185">Reference proteome</keyword>
<proteinExistence type="predicted"/>
<sequence>MSRKFQCIAMNHVGVTGWSYGGYMCLMLLANHPSLYRCCVAGGAVIDWRLYDTCYTERYMGIPDDLETDIYGNSSVLSQVSRLPDESDRILICHGFMDENVHFHHTEKIVEALTKAGKHYQLLVFPSEHHGIRQPTAGEYLDANVLLFFQKALQN</sequence>
<dbReference type="PANTHER" id="PTHR11731">
    <property type="entry name" value="PROTEASE FAMILY S9B,C DIPEPTIDYL-PEPTIDASE IV-RELATED"/>
    <property type="match status" value="1"/>
</dbReference>
<name>A0A4U5PCV6_STECR</name>
<reference evidence="2 3" key="2">
    <citation type="journal article" date="2019" name="G3 (Bethesda)">
        <title>Hybrid Assembly of the Genome of the Entomopathogenic Nematode Steinernema carpocapsae Identifies the X-Chromosome.</title>
        <authorList>
            <person name="Serra L."/>
            <person name="Macchietto M."/>
            <person name="Macias-Munoz A."/>
            <person name="McGill C.J."/>
            <person name="Rodriguez I.M."/>
            <person name="Rodriguez B."/>
            <person name="Murad R."/>
            <person name="Mortazavi A."/>
        </authorList>
    </citation>
    <scope>NUCLEOTIDE SEQUENCE [LARGE SCALE GENOMIC DNA]</scope>
    <source>
        <strain evidence="2 3">ALL</strain>
    </source>
</reference>
<dbReference type="GO" id="GO:0008239">
    <property type="term" value="F:dipeptidyl-peptidase activity"/>
    <property type="evidence" value="ECO:0007669"/>
    <property type="project" value="TreeGrafter"/>
</dbReference>
<organism evidence="2 3">
    <name type="scientific">Steinernema carpocapsae</name>
    <name type="common">Entomopathogenic nematode</name>
    <dbReference type="NCBI Taxonomy" id="34508"/>
    <lineage>
        <taxon>Eukaryota</taxon>
        <taxon>Metazoa</taxon>
        <taxon>Ecdysozoa</taxon>
        <taxon>Nematoda</taxon>
        <taxon>Chromadorea</taxon>
        <taxon>Rhabditida</taxon>
        <taxon>Tylenchina</taxon>
        <taxon>Panagrolaimomorpha</taxon>
        <taxon>Strongyloidoidea</taxon>
        <taxon>Steinernematidae</taxon>
        <taxon>Steinernema</taxon>
    </lineage>
</organism>
<evidence type="ECO:0000259" key="1">
    <source>
        <dbReference type="Pfam" id="PF00326"/>
    </source>
</evidence>
<dbReference type="GO" id="GO:0008236">
    <property type="term" value="F:serine-type peptidase activity"/>
    <property type="evidence" value="ECO:0007669"/>
    <property type="project" value="InterPro"/>
</dbReference>
<evidence type="ECO:0000313" key="2">
    <source>
        <dbReference type="EMBL" id="TKR93834.1"/>
    </source>
</evidence>
<gene>
    <name evidence="2" type="ORF">L596_008214</name>
</gene>
<dbReference type="Gene3D" id="3.40.50.1820">
    <property type="entry name" value="alpha/beta hydrolase"/>
    <property type="match status" value="1"/>
</dbReference>
<dbReference type="GO" id="GO:0006508">
    <property type="term" value="P:proteolysis"/>
    <property type="evidence" value="ECO:0007669"/>
    <property type="project" value="InterPro"/>
</dbReference>
<dbReference type="Pfam" id="PF00326">
    <property type="entry name" value="Peptidase_S9"/>
    <property type="match status" value="1"/>
</dbReference>
<protein>
    <recommendedName>
        <fullName evidence="1">Peptidase S9 prolyl oligopeptidase catalytic domain-containing protein</fullName>
    </recommendedName>
</protein>
<dbReference type="InterPro" id="IPR029058">
    <property type="entry name" value="AB_hydrolase_fold"/>
</dbReference>
<accession>A0A4U5PCV6</accession>
<dbReference type="InterPro" id="IPR001375">
    <property type="entry name" value="Peptidase_S9_cat"/>
</dbReference>
<evidence type="ECO:0000313" key="3">
    <source>
        <dbReference type="Proteomes" id="UP000298663"/>
    </source>
</evidence>
<dbReference type="AlphaFoldDB" id="A0A4U5PCV6"/>
<dbReference type="OrthoDB" id="16520at2759"/>
<dbReference type="SUPFAM" id="SSF53474">
    <property type="entry name" value="alpha/beta-Hydrolases"/>
    <property type="match status" value="1"/>
</dbReference>
<dbReference type="EMBL" id="AZBU02000002">
    <property type="protein sequence ID" value="TKR93834.1"/>
    <property type="molecule type" value="Genomic_DNA"/>
</dbReference>
<comment type="caution">
    <text evidence="2">The sequence shown here is derived from an EMBL/GenBank/DDBJ whole genome shotgun (WGS) entry which is preliminary data.</text>
</comment>
<dbReference type="InterPro" id="IPR050278">
    <property type="entry name" value="Serine_Prot_S9B/DPPIV"/>
</dbReference>
<dbReference type="STRING" id="34508.A0A4U5PCV6"/>
<dbReference type="PANTHER" id="PTHR11731:SF193">
    <property type="entry name" value="DIPEPTIDYL PEPTIDASE 9"/>
    <property type="match status" value="1"/>
</dbReference>
<dbReference type="Proteomes" id="UP000298663">
    <property type="component" value="Unassembled WGS sequence"/>
</dbReference>
<reference evidence="2 3" key="1">
    <citation type="journal article" date="2015" name="Genome Biol.">
        <title>Comparative genomics of Steinernema reveals deeply conserved gene regulatory networks.</title>
        <authorList>
            <person name="Dillman A.R."/>
            <person name="Macchietto M."/>
            <person name="Porter C.F."/>
            <person name="Rogers A."/>
            <person name="Williams B."/>
            <person name="Antoshechkin I."/>
            <person name="Lee M.M."/>
            <person name="Goodwin Z."/>
            <person name="Lu X."/>
            <person name="Lewis E.E."/>
            <person name="Goodrich-Blair H."/>
            <person name="Stock S.P."/>
            <person name="Adams B.J."/>
            <person name="Sternberg P.W."/>
            <person name="Mortazavi A."/>
        </authorList>
    </citation>
    <scope>NUCLEOTIDE SEQUENCE [LARGE SCALE GENOMIC DNA]</scope>
    <source>
        <strain evidence="2 3">ALL</strain>
    </source>
</reference>